<dbReference type="Proteomes" id="UP000226079">
    <property type="component" value="Unassembled WGS sequence"/>
</dbReference>
<protein>
    <submittedName>
        <fullName evidence="1">Uncharacterized protein</fullName>
    </submittedName>
</protein>
<proteinExistence type="predicted"/>
<gene>
    <name evidence="1" type="ORF">ATK74_0839</name>
</gene>
<name>A0A2A9CQE4_9ACTN</name>
<evidence type="ECO:0000313" key="1">
    <source>
        <dbReference type="EMBL" id="PFG16305.1"/>
    </source>
</evidence>
<dbReference type="EMBL" id="PDJC01000001">
    <property type="protein sequence ID" value="PFG16305.1"/>
    <property type="molecule type" value="Genomic_DNA"/>
</dbReference>
<evidence type="ECO:0000313" key="2">
    <source>
        <dbReference type="Proteomes" id="UP000226079"/>
    </source>
</evidence>
<comment type="caution">
    <text evidence="1">The sequence shown here is derived from an EMBL/GenBank/DDBJ whole genome shotgun (WGS) entry which is preliminary data.</text>
</comment>
<dbReference type="AlphaFoldDB" id="A0A2A9CQE4"/>
<reference evidence="1 2" key="1">
    <citation type="submission" date="2017-10" db="EMBL/GenBank/DDBJ databases">
        <title>Sequencing the genomes of 1000 actinobacteria strains.</title>
        <authorList>
            <person name="Klenk H.-P."/>
        </authorList>
    </citation>
    <scope>NUCLEOTIDE SEQUENCE [LARGE SCALE GENOMIC DNA]</scope>
    <source>
        <strain evidence="1 2">DSM 15597</strain>
    </source>
</reference>
<dbReference type="RefSeq" id="WP_098459859.1">
    <property type="nucleotide sequence ID" value="NZ_PDJC01000001.1"/>
</dbReference>
<sequence length="78" mass="8778">MDWWLIGAAVVLVATLLGARHDLNRRAQKRRAAAAARKAAIAKYGPCKAQSNLGGHECHLPNDDHDEHECRCNYRWTK</sequence>
<organism evidence="1 2">
    <name type="scientific">Propionicimonas paludicola</name>
    <dbReference type="NCBI Taxonomy" id="185243"/>
    <lineage>
        <taxon>Bacteria</taxon>
        <taxon>Bacillati</taxon>
        <taxon>Actinomycetota</taxon>
        <taxon>Actinomycetes</taxon>
        <taxon>Propionibacteriales</taxon>
        <taxon>Nocardioidaceae</taxon>
        <taxon>Propionicimonas</taxon>
    </lineage>
</organism>
<keyword evidence="2" id="KW-1185">Reference proteome</keyword>
<accession>A0A2A9CQE4</accession>